<dbReference type="GO" id="GO:0003677">
    <property type="term" value="F:DNA binding"/>
    <property type="evidence" value="ECO:0007669"/>
    <property type="project" value="UniProtKB-KW"/>
</dbReference>
<comment type="caution">
    <text evidence="1">The sequence shown here is derived from an EMBL/GenBank/DDBJ whole genome shotgun (WGS) entry which is preliminary data.</text>
</comment>
<keyword evidence="1" id="KW-0371">Homeobox</keyword>
<feature type="non-terminal residue" evidence="1">
    <location>
        <position position="107"/>
    </location>
</feature>
<reference evidence="2" key="1">
    <citation type="journal article" date="2019" name="Curr. Biol.">
        <title>Genome Sequence of Striga asiatica Provides Insight into the Evolution of Plant Parasitism.</title>
        <authorList>
            <person name="Yoshida S."/>
            <person name="Kim S."/>
            <person name="Wafula E.K."/>
            <person name="Tanskanen J."/>
            <person name="Kim Y.M."/>
            <person name="Honaas L."/>
            <person name="Yang Z."/>
            <person name="Spallek T."/>
            <person name="Conn C.E."/>
            <person name="Ichihashi Y."/>
            <person name="Cheong K."/>
            <person name="Cui S."/>
            <person name="Der J.P."/>
            <person name="Gundlach H."/>
            <person name="Jiao Y."/>
            <person name="Hori C."/>
            <person name="Ishida J.K."/>
            <person name="Kasahara H."/>
            <person name="Kiba T."/>
            <person name="Kim M.S."/>
            <person name="Koo N."/>
            <person name="Laohavisit A."/>
            <person name="Lee Y.H."/>
            <person name="Lumba S."/>
            <person name="McCourt P."/>
            <person name="Mortimer J.C."/>
            <person name="Mutuku J.M."/>
            <person name="Nomura T."/>
            <person name="Sasaki-Sekimoto Y."/>
            <person name="Seto Y."/>
            <person name="Wang Y."/>
            <person name="Wakatake T."/>
            <person name="Sakakibara H."/>
            <person name="Demura T."/>
            <person name="Yamaguchi S."/>
            <person name="Yoneyama K."/>
            <person name="Manabe R.I."/>
            <person name="Nelson D.C."/>
            <person name="Schulman A.H."/>
            <person name="Timko M.P."/>
            <person name="dePamphilis C.W."/>
            <person name="Choi D."/>
            <person name="Shirasu K."/>
        </authorList>
    </citation>
    <scope>NUCLEOTIDE SEQUENCE [LARGE SCALE GENOMIC DNA]</scope>
    <source>
        <strain evidence="2">cv. UVA1</strain>
    </source>
</reference>
<dbReference type="Proteomes" id="UP000325081">
    <property type="component" value="Unassembled WGS sequence"/>
</dbReference>
<name>A0A5A7QHK9_STRAF</name>
<keyword evidence="2" id="KW-1185">Reference proteome</keyword>
<accession>A0A5A7QHK9</accession>
<dbReference type="EMBL" id="BKCP01006959">
    <property type="protein sequence ID" value="GER44466.1"/>
    <property type="molecule type" value="Genomic_DNA"/>
</dbReference>
<sequence>MVRLPIAWSESLRSFNFSKVVFRALQTLRSCPTKICTNQPHQVTSLFSMKRPKCTRLWMKTSQGLCSASRILASYPTHKPLIPPNFLWLLINLHAMGRNVDSYGKDT</sequence>
<dbReference type="AlphaFoldDB" id="A0A5A7QHK9"/>
<gene>
    <name evidence="1" type="ORF">STAS_21370</name>
</gene>
<proteinExistence type="predicted"/>
<evidence type="ECO:0000313" key="2">
    <source>
        <dbReference type="Proteomes" id="UP000325081"/>
    </source>
</evidence>
<protein>
    <submittedName>
        <fullName evidence="1">Homeobox protein NANOG</fullName>
    </submittedName>
</protein>
<organism evidence="1 2">
    <name type="scientific">Striga asiatica</name>
    <name type="common">Asiatic witchweed</name>
    <name type="synonym">Buchnera asiatica</name>
    <dbReference type="NCBI Taxonomy" id="4170"/>
    <lineage>
        <taxon>Eukaryota</taxon>
        <taxon>Viridiplantae</taxon>
        <taxon>Streptophyta</taxon>
        <taxon>Embryophyta</taxon>
        <taxon>Tracheophyta</taxon>
        <taxon>Spermatophyta</taxon>
        <taxon>Magnoliopsida</taxon>
        <taxon>eudicotyledons</taxon>
        <taxon>Gunneridae</taxon>
        <taxon>Pentapetalae</taxon>
        <taxon>asterids</taxon>
        <taxon>lamiids</taxon>
        <taxon>Lamiales</taxon>
        <taxon>Orobanchaceae</taxon>
        <taxon>Buchnereae</taxon>
        <taxon>Striga</taxon>
    </lineage>
</organism>
<keyword evidence="1" id="KW-0238">DNA-binding</keyword>
<evidence type="ECO:0000313" key="1">
    <source>
        <dbReference type="EMBL" id="GER44466.1"/>
    </source>
</evidence>